<gene>
    <name evidence="1" type="ORF">LEP1GSC150_5576</name>
</gene>
<protein>
    <submittedName>
        <fullName evidence="1">Uncharacterized protein</fullName>
    </submittedName>
</protein>
<name>M3IFJ1_LEPIT</name>
<proteinExistence type="predicted"/>
<dbReference type="AlphaFoldDB" id="M3IFJ1"/>
<evidence type="ECO:0000313" key="1">
    <source>
        <dbReference type="EMBL" id="EMG19487.1"/>
    </source>
</evidence>
<reference evidence="1 2" key="1">
    <citation type="submission" date="2013-02" db="EMBL/GenBank/DDBJ databases">
        <authorList>
            <person name="Harkins D.M."/>
            <person name="Durkin A.S."/>
            <person name="Brinkac L.M."/>
            <person name="Haft D.H."/>
            <person name="Selengut J.D."/>
            <person name="Sanka R."/>
            <person name="DePew J."/>
            <person name="Purushe J."/>
            <person name="Tulsiani S.M."/>
            <person name="Graham G.C."/>
            <person name="Burns M.-A."/>
            <person name="Dohnt M.F."/>
            <person name="Smythe L.D."/>
            <person name="McKay D.B."/>
            <person name="Craig S.B."/>
            <person name="Vinetz J.M."/>
            <person name="Sutton G.G."/>
            <person name="Nierman W.C."/>
            <person name="Fouts D.E."/>
        </authorList>
    </citation>
    <scope>NUCLEOTIDE SEQUENCE [LARGE SCALE GENOMIC DNA]</scope>
    <source>
        <strain evidence="1 2">LT2050</strain>
    </source>
</reference>
<organism evidence="1 2">
    <name type="scientific">Leptospira interrogans serovar Copenhageni str. LT2050</name>
    <dbReference type="NCBI Taxonomy" id="1001598"/>
    <lineage>
        <taxon>Bacteria</taxon>
        <taxon>Pseudomonadati</taxon>
        <taxon>Spirochaetota</taxon>
        <taxon>Spirochaetia</taxon>
        <taxon>Leptospirales</taxon>
        <taxon>Leptospiraceae</taxon>
        <taxon>Leptospira</taxon>
    </lineage>
</organism>
<evidence type="ECO:0000313" key="2">
    <source>
        <dbReference type="Proteomes" id="UP000011778"/>
    </source>
</evidence>
<accession>M3IFJ1</accession>
<dbReference type="Proteomes" id="UP000011778">
    <property type="component" value="Unassembled WGS sequence"/>
</dbReference>
<sequence>MSYSLISQTTSGRTLYFQIRKKNLNLTQNYKISINILLPNEVL</sequence>
<dbReference type="EMBL" id="AFMD02000505">
    <property type="protein sequence ID" value="EMG19487.1"/>
    <property type="molecule type" value="Genomic_DNA"/>
</dbReference>
<comment type="caution">
    <text evidence="1">The sequence shown here is derived from an EMBL/GenBank/DDBJ whole genome shotgun (WGS) entry which is preliminary data.</text>
</comment>